<feature type="domain" description="Sulfotransferase" evidence="1">
    <location>
        <begin position="38"/>
        <end position="86"/>
    </location>
</feature>
<evidence type="ECO:0000313" key="3">
    <source>
        <dbReference type="Proteomes" id="UP001054945"/>
    </source>
</evidence>
<dbReference type="AlphaFoldDB" id="A0AAV4UYW6"/>
<name>A0AAV4UYW6_CAEEX</name>
<keyword evidence="3" id="KW-1185">Reference proteome</keyword>
<gene>
    <name evidence="2" type="primary">Sult1c2a_0</name>
    <name evidence="2" type="ORF">CEXT_205471</name>
</gene>
<dbReference type="InterPro" id="IPR027417">
    <property type="entry name" value="P-loop_NTPase"/>
</dbReference>
<evidence type="ECO:0000313" key="2">
    <source>
        <dbReference type="EMBL" id="GIY63126.1"/>
    </source>
</evidence>
<proteinExistence type="predicted"/>
<dbReference type="InterPro" id="IPR000863">
    <property type="entry name" value="Sulfotransferase_dom"/>
</dbReference>
<evidence type="ECO:0000259" key="1">
    <source>
        <dbReference type="Pfam" id="PF00685"/>
    </source>
</evidence>
<dbReference type="Pfam" id="PF00685">
    <property type="entry name" value="Sulfotransfer_1"/>
    <property type="match status" value="1"/>
</dbReference>
<sequence>MANVMKRPRYAKMNGLLYPAVFSPKCFQEALEYKPKPGDVFIGTYPKCGTTWMQKVAMYIFRKGKEMEKSTDFLKLAPFIDLLGMEGIINMPRPGAFKNTSALFLRASFA</sequence>
<dbReference type="Proteomes" id="UP001054945">
    <property type="component" value="Unassembled WGS sequence"/>
</dbReference>
<dbReference type="EMBL" id="BPLR01013704">
    <property type="protein sequence ID" value="GIY63126.1"/>
    <property type="molecule type" value="Genomic_DNA"/>
</dbReference>
<protein>
    <submittedName>
        <fullName evidence="2">Sulfotransferase 1C2A</fullName>
    </submittedName>
</protein>
<accession>A0AAV4UYW6</accession>
<dbReference type="SUPFAM" id="SSF52540">
    <property type="entry name" value="P-loop containing nucleoside triphosphate hydrolases"/>
    <property type="match status" value="1"/>
</dbReference>
<comment type="caution">
    <text evidence="2">The sequence shown here is derived from an EMBL/GenBank/DDBJ whole genome shotgun (WGS) entry which is preliminary data.</text>
</comment>
<dbReference type="GO" id="GO:0008146">
    <property type="term" value="F:sulfotransferase activity"/>
    <property type="evidence" value="ECO:0007669"/>
    <property type="project" value="InterPro"/>
</dbReference>
<reference evidence="2 3" key="1">
    <citation type="submission" date="2021-06" db="EMBL/GenBank/DDBJ databases">
        <title>Caerostris extrusa draft genome.</title>
        <authorList>
            <person name="Kono N."/>
            <person name="Arakawa K."/>
        </authorList>
    </citation>
    <scope>NUCLEOTIDE SEQUENCE [LARGE SCALE GENOMIC DNA]</scope>
</reference>
<dbReference type="Gene3D" id="3.40.50.300">
    <property type="entry name" value="P-loop containing nucleotide triphosphate hydrolases"/>
    <property type="match status" value="1"/>
</dbReference>
<organism evidence="2 3">
    <name type="scientific">Caerostris extrusa</name>
    <name type="common">Bark spider</name>
    <name type="synonym">Caerostris bankana</name>
    <dbReference type="NCBI Taxonomy" id="172846"/>
    <lineage>
        <taxon>Eukaryota</taxon>
        <taxon>Metazoa</taxon>
        <taxon>Ecdysozoa</taxon>
        <taxon>Arthropoda</taxon>
        <taxon>Chelicerata</taxon>
        <taxon>Arachnida</taxon>
        <taxon>Araneae</taxon>
        <taxon>Araneomorphae</taxon>
        <taxon>Entelegynae</taxon>
        <taxon>Araneoidea</taxon>
        <taxon>Araneidae</taxon>
        <taxon>Caerostris</taxon>
    </lineage>
</organism>